<evidence type="ECO:0000313" key="2">
    <source>
        <dbReference type="Proteomes" id="UP000237271"/>
    </source>
</evidence>
<protein>
    <submittedName>
        <fullName evidence="1">Uncharacterized protein</fullName>
    </submittedName>
</protein>
<dbReference type="Proteomes" id="UP000237271">
    <property type="component" value="Unassembled WGS sequence"/>
</dbReference>
<comment type="caution">
    <text evidence="1">The sequence shown here is derived from an EMBL/GenBank/DDBJ whole genome shotgun (WGS) entry which is preliminary data.</text>
</comment>
<accession>A0A2P4YDN2</accession>
<organism evidence="1 2">
    <name type="scientific">Phytophthora palmivora</name>
    <dbReference type="NCBI Taxonomy" id="4796"/>
    <lineage>
        <taxon>Eukaryota</taxon>
        <taxon>Sar</taxon>
        <taxon>Stramenopiles</taxon>
        <taxon>Oomycota</taxon>
        <taxon>Peronosporomycetes</taxon>
        <taxon>Peronosporales</taxon>
        <taxon>Peronosporaceae</taxon>
        <taxon>Phytophthora</taxon>
    </lineage>
</organism>
<name>A0A2P4YDN2_9STRA</name>
<keyword evidence="2" id="KW-1185">Reference proteome</keyword>
<sequence>MSSSLSIPCLGDYFERDGIRMDLTRLTFFASGHCLALSDSCSPSWALAYTYSNTARILLH</sequence>
<proteinExistence type="predicted"/>
<dbReference type="AlphaFoldDB" id="A0A2P4YDN2"/>
<evidence type="ECO:0000313" key="1">
    <source>
        <dbReference type="EMBL" id="POM75904.1"/>
    </source>
</evidence>
<dbReference type="EMBL" id="NCKW01003612">
    <property type="protein sequence ID" value="POM75904.1"/>
    <property type="molecule type" value="Genomic_DNA"/>
</dbReference>
<gene>
    <name evidence="1" type="ORF">PHPALM_6929</name>
</gene>
<reference evidence="1 2" key="1">
    <citation type="journal article" date="2017" name="Genome Biol. Evol.">
        <title>Phytophthora megakarya and P. palmivora, closely related causal agents of cacao black pod rot, underwent increases in genome sizes and gene numbers by different mechanisms.</title>
        <authorList>
            <person name="Ali S.S."/>
            <person name="Shao J."/>
            <person name="Lary D.J."/>
            <person name="Kronmiller B."/>
            <person name="Shen D."/>
            <person name="Strem M.D."/>
            <person name="Amoako-Attah I."/>
            <person name="Akrofi A.Y."/>
            <person name="Begoude B.A."/>
            <person name="Ten Hoopen G.M."/>
            <person name="Coulibaly K."/>
            <person name="Kebe B.I."/>
            <person name="Melnick R.L."/>
            <person name="Guiltinan M.J."/>
            <person name="Tyler B.M."/>
            <person name="Meinhardt L.W."/>
            <person name="Bailey B.A."/>
        </authorList>
    </citation>
    <scope>NUCLEOTIDE SEQUENCE [LARGE SCALE GENOMIC DNA]</scope>
    <source>
        <strain evidence="2">sbr112.9</strain>
    </source>
</reference>